<dbReference type="SMART" id="SM00233">
    <property type="entry name" value="PH"/>
    <property type="match status" value="1"/>
</dbReference>
<dbReference type="STRING" id="102285.A0A0R3TWJ0"/>
<dbReference type="GO" id="GO:0005802">
    <property type="term" value="C:trans-Golgi network"/>
    <property type="evidence" value="ECO:0007669"/>
    <property type="project" value="TreeGrafter"/>
</dbReference>
<feature type="region of interest" description="Disordered" evidence="1">
    <location>
        <begin position="152"/>
        <end position="174"/>
    </location>
</feature>
<dbReference type="Proteomes" id="UP000278807">
    <property type="component" value="Unassembled WGS sequence"/>
</dbReference>
<dbReference type="PROSITE" id="PS50003">
    <property type="entry name" value="PH_DOMAIN"/>
    <property type="match status" value="1"/>
</dbReference>
<dbReference type="AlphaFoldDB" id="A0A0R3TWJ0"/>
<dbReference type="InterPro" id="IPR045188">
    <property type="entry name" value="Boi1/Boi2-like"/>
</dbReference>
<dbReference type="GO" id="GO:0007032">
    <property type="term" value="P:endosome organization"/>
    <property type="evidence" value="ECO:0007669"/>
    <property type="project" value="TreeGrafter"/>
</dbReference>
<dbReference type="WBParaSite" id="HNAJ_0001222301-mRNA-1">
    <property type="protein sequence ID" value="HNAJ_0001222301-mRNA-1"/>
    <property type="gene ID" value="HNAJ_0001222301"/>
</dbReference>
<evidence type="ECO:0000313" key="5">
    <source>
        <dbReference type="WBParaSite" id="HNAJ_0001222301-mRNA-1"/>
    </source>
</evidence>
<dbReference type="PANTHER" id="PTHR22902">
    <property type="entry name" value="SESQUIPEDALIAN"/>
    <property type="match status" value="1"/>
</dbReference>
<evidence type="ECO:0000313" key="4">
    <source>
        <dbReference type="Proteomes" id="UP000278807"/>
    </source>
</evidence>
<evidence type="ECO:0000256" key="1">
    <source>
        <dbReference type="SAM" id="MobiDB-lite"/>
    </source>
</evidence>
<reference evidence="3 4" key="2">
    <citation type="submission" date="2018-11" db="EMBL/GenBank/DDBJ databases">
        <authorList>
            <consortium name="Pathogen Informatics"/>
        </authorList>
    </citation>
    <scope>NUCLEOTIDE SEQUENCE [LARGE SCALE GENOMIC DNA]</scope>
</reference>
<organism evidence="5">
    <name type="scientific">Rodentolepis nana</name>
    <name type="common">Dwarf tapeworm</name>
    <name type="synonym">Hymenolepis nana</name>
    <dbReference type="NCBI Taxonomy" id="102285"/>
    <lineage>
        <taxon>Eukaryota</taxon>
        <taxon>Metazoa</taxon>
        <taxon>Spiralia</taxon>
        <taxon>Lophotrochozoa</taxon>
        <taxon>Platyhelminthes</taxon>
        <taxon>Cestoda</taxon>
        <taxon>Eucestoda</taxon>
        <taxon>Cyclophyllidea</taxon>
        <taxon>Hymenolepididae</taxon>
        <taxon>Rodentolepis</taxon>
    </lineage>
</organism>
<dbReference type="Gene3D" id="2.30.29.30">
    <property type="entry name" value="Pleckstrin-homology domain (PH domain)/Phosphotyrosine-binding domain (PTB)"/>
    <property type="match status" value="1"/>
</dbReference>
<feature type="domain" description="PH" evidence="2">
    <location>
        <begin position="17"/>
        <end position="113"/>
    </location>
</feature>
<dbReference type="SUPFAM" id="SSF50729">
    <property type="entry name" value="PH domain-like"/>
    <property type="match status" value="1"/>
</dbReference>
<dbReference type="Pfam" id="PF00169">
    <property type="entry name" value="PH"/>
    <property type="match status" value="1"/>
</dbReference>
<gene>
    <name evidence="3" type="ORF">HNAJ_LOCUS12212</name>
</gene>
<dbReference type="InterPro" id="IPR011993">
    <property type="entry name" value="PH-like_dom_sf"/>
</dbReference>
<dbReference type="InterPro" id="IPR001849">
    <property type="entry name" value="PH_domain"/>
</dbReference>
<protein>
    <submittedName>
        <fullName evidence="5">PH domain-containing protein</fullName>
    </submittedName>
</protein>
<dbReference type="GO" id="GO:0001881">
    <property type="term" value="P:receptor recycling"/>
    <property type="evidence" value="ECO:0007669"/>
    <property type="project" value="TreeGrafter"/>
</dbReference>
<evidence type="ECO:0000259" key="2">
    <source>
        <dbReference type="PROSITE" id="PS50003"/>
    </source>
</evidence>
<dbReference type="PANTHER" id="PTHR22902:SF53">
    <property type="entry name" value="INOSITOL PHOSPHATASE INTERACTING PROTEIN, ISOFORM A"/>
    <property type="match status" value="1"/>
</dbReference>
<reference evidence="5" key="1">
    <citation type="submission" date="2017-02" db="UniProtKB">
        <authorList>
            <consortium name="WormBaseParasite"/>
        </authorList>
    </citation>
    <scope>IDENTIFICATION</scope>
</reference>
<keyword evidence="4" id="KW-1185">Reference proteome</keyword>
<dbReference type="GO" id="GO:0042147">
    <property type="term" value="P:retrograde transport, endosome to Golgi"/>
    <property type="evidence" value="ECO:0007669"/>
    <property type="project" value="TreeGrafter"/>
</dbReference>
<accession>A0A0R3TWJ0</accession>
<dbReference type="GO" id="GO:0055037">
    <property type="term" value="C:recycling endosome"/>
    <property type="evidence" value="ECO:0007669"/>
    <property type="project" value="TreeGrafter"/>
</dbReference>
<dbReference type="GO" id="GO:0005769">
    <property type="term" value="C:early endosome"/>
    <property type="evidence" value="ECO:0007669"/>
    <property type="project" value="TreeGrafter"/>
</dbReference>
<name>A0A0R3TWJ0_RODNA</name>
<proteinExistence type="predicted"/>
<dbReference type="GO" id="GO:0005829">
    <property type="term" value="C:cytosol"/>
    <property type="evidence" value="ECO:0007669"/>
    <property type="project" value="GOC"/>
</dbReference>
<evidence type="ECO:0000313" key="3">
    <source>
        <dbReference type="EMBL" id="VDO12465.1"/>
    </source>
</evidence>
<dbReference type="EMBL" id="UZAE01014113">
    <property type="protein sequence ID" value="VDO12465.1"/>
    <property type="molecule type" value="Genomic_DNA"/>
</dbReference>
<dbReference type="OrthoDB" id="10261837at2759"/>
<sequence length="213" mass="24067">MKIFNEKTVINFSYPKSPEKEGYLLKKHSENKHSFKRRYFVLRGNILIYSETKLSKEPLGVIFLEGHSVELVDERMFAIHFHTSTYAGRSYFLQAESDAEAESWMQALAHCGSEFLTLSVEELEDTLRALNSSNNIASKKDDAFRQTSPAVYTRNPFNMSPTSPNGRNQTSNKSVSHLVHALALSWEKLHASTREFLDNASSSEADLLSIGAL</sequence>